<dbReference type="Pfam" id="PF02515">
    <property type="entry name" value="CoA_transf_3"/>
    <property type="match status" value="1"/>
</dbReference>
<dbReference type="InterPro" id="IPR003673">
    <property type="entry name" value="CoA-Trfase_fam_III"/>
</dbReference>
<dbReference type="InterPro" id="IPR050509">
    <property type="entry name" value="CoA-transferase_III"/>
</dbReference>
<dbReference type="Proteomes" id="UP000620075">
    <property type="component" value="Unassembled WGS sequence"/>
</dbReference>
<dbReference type="PANTHER" id="PTHR48228">
    <property type="entry name" value="SUCCINYL-COA--D-CITRAMALATE COA-TRANSFERASE"/>
    <property type="match status" value="1"/>
</dbReference>
<comment type="similarity">
    <text evidence="1">Belongs to the CoA-transferase III family.</text>
</comment>
<dbReference type="Gene3D" id="3.40.50.10540">
    <property type="entry name" value="Crotonobetainyl-coa:carnitine coa-transferase, domain 1"/>
    <property type="match status" value="1"/>
</dbReference>
<dbReference type="PANTHER" id="PTHR48228:SF6">
    <property type="entry name" value="L-CARNITINE COA-TRANSFERASE"/>
    <property type="match status" value="1"/>
</dbReference>
<gene>
    <name evidence="3" type="ORF">JF888_11810</name>
</gene>
<dbReference type="GO" id="GO:0016740">
    <property type="term" value="F:transferase activity"/>
    <property type="evidence" value="ECO:0007669"/>
    <property type="project" value="UniProtKB-KW"/>
</dbReference>
<proteinExistence type="inferred from homology"/>
<evidence type="ECO:0000256" key="2">
    <source>
        <dbReference type="ARBA" id="ARBA00022679"/>
    </source>
</evidence>
<dbReference type="SUPFAM" id="SSF89796">
    <property type="entry name" value="CoA-transferase family III (CaiB/BaiF)"/>
    <property type="match status" value="1"/>
</dbReference>
<organism evidence="3 4">
    <name type="scientific">Candidatus Dormiibacter inghamiae</name>
    <dbReference type="NCBI Taxonomy" id="3127013"/>
    <lineage>
        <taxon>Bacteria</taxon>
        <taxon>Bacillati</taxon>
        <taxon>Candidatus Dormiibacterota</taxon>
        <taxon>Candidatus Dormibacteria</taxon>
        <taxon>Candidatus Dormibacterales</taxon>
        <taxon>Candidatus Dormibacteraceae</taxon>
        <taxon>Candidatus Dormiibacter</taxon>
    </lineage>
</organism>
<evidence type="ECO:0000256" key="1">
    <source>
        <dbReference type="ARBA" id="ARBA00008383"/>
    </source>
</evidence>
<evidence type="ECO:0000313" key="3">
    <source>
        <dbReference type="EMBL" id="MBJ7603862.1"/>
    </source>
</evidence>
<evidence type="ECO:0000313" key="4">
    <source>
        <dbReference type="Proteomes" id="UP000620075"/>
    </source>
</evidence>
<dbReference type="Gene3D" id="3.30.1540.10">
    <property type="entry name" value="formyl-coa transferase, domain 3"/>
    <property type="match status" value="1"/>
</dbReference>
<accession>A0A934NHQ9</accession>
<dbReference type="EMBL" id="JAEKNQ010000044">
    <property type="protein sequence ID" value="MBJ7603862.1"/>
    <property type="molecule type" value="Genomic_DNA"/>
</dbReference>
<reference evidence="3 4" key="1">
    <citation type="submission" date="2020-10" db="EMBL/GenBank/DDBJ databases">
        <title>Ca. Dormibacterota MAGs.</title>
        <authorList>
            <person name="Montgomery K."/>
        </authorList>
    </citation>
    <scope>NUCLEOTIDE SEQUENCE [LARGE SCALE GENOMIC DNA]</scope>
    <source>
        <strain evidence="3">SC8811_S16_3</strain>
    </source>
</reference>
<name>A0A934NHQ9_9BACT</name>
<dbReference type="InterPro" id="IPR023606">
    <property type="entry name" value="CoA-Trfase_III_dom_1_sf"/>
</dbReference>
<dbReference type="RefSeq" id="WP_338180563.1">
    <property type="nucleotide sequence ID" value="NZ_JAEKNQ010000044.1"/>
</dbReference>
<dbReference type="InterPro" id="IPR044855">
    <property type="entry name" value="CoA-Trfase_III_dom3_sf"/>
</dbReference>
<sequence length="397" mass="42857">MSAQVLDGRRVIDIATLAAGPWIAQRLGDFGADVIKVEQPGIGDHQRRWGSRKNGEPLFWKSIARNKRSVALDLRRAGGVRALKRLLLGADVLVENFRPGTLERWGLGPDVLLALNPGLVIARVTGFGQDGPYSQRPGFGSLAEGMSGFSHMTGAADRPPTLPSMPLADGVAGLTGAFAVMLALYHRDVNRGGGQVIDISLTESLLPLMEPTLLEWDQLGANLRRTGNTLAQVAPRTAYECADGQWVVLSASAQSIYERLARVIGRPELIADPRFVDNQARVVNVAALDQIIGEWMARFPREEVLRRMDEAQVAVGPIYDLPGVYSDPHFQARGSFITVHDPDLGPIRLVAVTPRLSATPGRIRHTGPSLGQHNSEVFAEFGIHAADAAGVATEART</sequence>
<dbReference type="AlphaFoldDB" id="A0A934NHQ9"/>
<comment type="caution">
    <text evidence="3">The sequence shown here is derived from an EMBL/GenBank/DDBJ whole genome shotgun (WGS) entry which is preliminary data.</text>
</comment>
<keyword evidence="2 3" id="KW-0808">Transferase</keyword>
<protein>
    <submittedName>
        <fullName evidence="3">CoA transferase</fullName>
    </submittedName>
</protein>